<keyword evidence="6" id="KW-0315">Glutamine amidotransferase</keyword>
<evidence type="ECO:0000256" key="5">
    <source>
        <dbReference type="ARBA" id="ARBA00022842"/>
    </source>
</evidence>
<protein>
    <submittedName>
        <fullName evidence="9">Protein similar to cobyrinic acid a,c-diamide synthetase clustered with dissimilatory sulfite reductase</fullName>
    </submittedName>
</protein>
<dbReference type="CDD" id="cd03130">
    <property type="entry name" value="GATase1_CobB"/>
    <property type="match status" value="1"/>
</dbReference>
<evidence type="ECO:0000313" key="9">
    <source>
        <dbReference type="EMBL" id="VAW01171.1"/>
    </source>
</evidence>
<gene>
    <name evidence="9" type="ORF">MNBD_ALPHA08-2359</name>
</gene>
<dbReference type="EMBL" id="UOEC01000184">
    <property type="protein sequence ID" value="VAW01171.1"/>
    <property type="molecule type" value="Genomic_DNA"/>
</dbReference>
<evidence type="ECO:0000256" key="4">
    <source>
        <dbReference type="ARBA" id="ARBA00022840"/>
    </source>
</evidence>
<dbReference type="GO" id="GO:0005524">
    <property type="term" value="F:ATP binding"/>
    <property type="evidence" value="ECO:0007669"/>
    <property type="project" value="UniProtKB-KW"/>
</dbReference>
<evidence type="ECO:0000256" key="6">
    <source>
        <dbReference type="ARBA" id="ARBA00022962"/>
    </source>
</evidence>
<accession>A0A3B0S4Z9</accession>
<evidence type="ECO:0000259" key="7">
    <source>
        <dbReference type="Pfam" id="PF01656"/>
    </source>
</evidence>
<organism evidence="9">
    <name type="scientific">hydrothermal vent metagenome</name>
    <dbReference type="NCBI Taxonomy" id="652676"/>
    <lineage>
        <taxon>unclassified sequences</taxon>
        <taxon>metagenomes</taxon>
        <taxon>ecological metagenomes</taxon>
    </lineage>
</organism>
<dbReference type="PANTHER" id="PTHR43873:SF1">
    <property type="entry name" value="COBYRINATE A,C-DIAMIDE SYNTHASE"/>
    <property type="match status" value="1"/>
</dbReference>
<dbReference type="Gene3D" id="3.40.50.880">
    <property type="match status" value="1"/>
</dbReference>
<evidence type="ECO:0000256" key="1">
    <source>
        <dbReference type="ARBA" id="ARBA00001946"/>
    </source>
</evidence>
<dbReference type="PANTHER" id="PTHR43873">
    <property type="entry name" value="COBYRINATE A,C-DIAMIDE SYNTHASE"/>
    <property type="match status" value="1"/>
</dbReference>
<sequence>MSSPHHNHVPHILIAAARKSSGKTSFTLGLARTLTRAGMVVQTYKKGPDYIDPLWLEQASGRPCYNLDFNTMTSDEILTTFRENLGGADIALIETNKGLFDGLDVEGSDSNAALAKLLGSPVVLVLDTVGMTRGIAPLLQGYQNFDDEINIAGVVLNKTGGPRHESKLVAAIDHYNDLPVLGTLPRRDELAVDERHLGLTTPGDVSGATPVIEALADAVEQGVDLEKVIALGRTATVEPLAKPVISKQADVSLGIPRDAAFGFYYPDDLEALERAGAKLKFFSPLEDIELPPVDGVFIGGGFPETHLESLSQNSRLRTQIKTLIQVGLPTYAECGGLMYLCEQIVWENRRADMVGVIPGTATMNKRPQGRGFARLKATANAPWLHSEFAAHEFHYASLEGLPDNLNYAYEVIRGHGIDGTRDGIVINNMMANFCHLRDSKTNPWAENFVSFVRRIKNAGVAISCGAISL</sequence>
<feature type="domain" description="CobQ/CobB/MinD/ParA nucleotide binding" evidence="7">
    <location>
        <begin position="13"/>
        <end position="193"/>
    </location>
</feature>
<dbReference type="SUPFAM" id="SSF52317">
    <property type="entry name" value="Class I glutamine amidotransferase-like"/>
    <property type="match status" value="1"/>
</dbReference>
<dbReference type="InterPro" id="IPR027417">
    <property type="entry name" value="P-loop_NTPase"/>
</dbReference>
<keyword evidence="4" id="KW-0067">ATP-binding</keyword>
<dbReference type="NCBIfam" id="TIGR00379">
    <property type="entry name" value="cobB"/>
    <property type="match status" value="1"/>
</dbReference>
<evidence type="ECO:0000259" key="8">
    <source>
        <dbReference type="Pfam" id="PF07685"/>
    </source>
</evidence>
<dbReference type="Pfam" id="PF01656">
    <property type="entry name" value="CbiA"/>
    <property type="match status" value="1"/>
</dbReference>
<dbReference type="HAMAP" id="MF_00027">
    <property type="entry name" value="CobB_CbiA"/>
    <property type="match status" value="1"/>
</dbReference>
<proteinExistence type="inferred from homology"/>
<dbReference type="InterPro" id="IPR011698">
    <property type="entry name" value="GATase_3"/>
</dbReference>
<keyword evidence="3" id="KW-0547">Nucleotide-binding</keyword>
<keyword evidence="2" id="KW-0436">Ligase</keyword>
<comment type="cofactor">
    <cofactor evidence="1">
        <name>Mg(2+)</name>
        <dbReference type="ChEBI" id="CHEBI:18420"/>
    </cofactor>
</comment>
<dbReference type="SUPFAM" id="SSF52540">
    <property type="entry name" value="P-loop containing nucleoside triphosphate hydrolases"/>
    <property type="match status" value="1"/>
</dbReference>
<dbReference type="InterPro" id="IPR029062">
    <property type="entry name" value="Class_I_gatase-like"/>
</dbReference>
<name>A0A3B0S4Z9_9ZZZZ</name>
<evidence type="ECO:0000256" key="2">
    <source>
        <dbReference type="ARBA" id="ARBA00022598"/>
    </source>
</evidence>
<feature type="domain" description="CobB/CobQ-like glutamine amidotransferase" evidence="8">
    <location>
        <begin position="254"/>
        <end position="436"/>
    </location>
</feature>
<reference evidence="9" key="1">
    <citation type="submission" date="2018-06" db="EMBL/GenBank/DDBJ databases">
        <authorList>
            <person name="Zhirakovskaya E."/>
        </authorList>
    </citation>
    <scope>NUCLEOTIDE SEQUENCE</scope>
</reference>
<dbReference type="CDD" id="cd05388">
    <property type="entry name" value="CobB_N"/>
    <property type="match status" value="1"/>
</dbReference>
<dbReference type="InterPro" id="IPR002586">
    <property type="entry name" value="CobQ/CobB/MinD/ParA_Nub-bd_dom"/>
</dbReference>
<keyword evidence="5" id="KW-0460">Magnesium</keyword>
<dbReference type="Gene3D" id="3.40.50.300">
    <property type="entry name" value="P-loop containing nucleotide triphosphate hydrolases"/>
    <property type="match status" value="1"/>
</dbReference>
<dbReference type="Pfam" id="PF07685">
    <property type="entry name" value="GATase_3"/>
    <property type="match status" value="1"/>
</dbReference>
<evidence type="ECO:0000256" key="3">
    <source>
        <dbReference type="ARBA" id="ARBA00022741"/>
    </source>
</evidence>
<dbReference type="PROSITE" id="PS51274">
    <property type="entry name" value="GATASE_COBBQ"/>
    <property type="match status" value="1"/>
</dbReference>
<dbReference type="NCBIfam" id="NF002204">
    <property type="entry name" value="PRK01077.1"/>
    <property type="match status" value="1"/>
</dbReference>
<dbReference type="InterPro" id="IPR004484">
    <property type="entry name" value="CbiA/CobB_synth"/>
</dbReference>
<dbReference type="AlphaFoldDB" id="A0A3B0S4Z9"/>
<dbReference type="GO" id="GO:0042242">
    <property type="term" value="F:cobyrinic acid a,c-diamide synthase activity"/>
    <property type="evidence" value="ECO:0007669"/>
    <property type="project" value="InterPro"/>
</dbReference>